<feature type="transmembrane region" description="Helical" evidence="3">
    <location>
        <begin position="669"/>
        <end position="690"/>
    </location>
</feature>
<feature type="transmembrane region" description="Helical" evidence="3">
    <location>
        <begin position="710"/>
        <end position="729"/>
    </location>
</feature>
<dbReference type="KEGG" id="nik:F5I99_06900"/>
<organism evidence="5 6">
    <name type="scientific">Nitrincola iocasae</name>
    <dbReference type="NCBI Taxonomy" id="2614693"/>
    <lineage>
        <taxon>Bacteria</taxon>
        <taxon>Pseudomonadati</taxon>
        <taxon>Pseudomonadota</taxon>
        <taxon>Gammaproteobacteria</taxon>
        <taxon>Oceanospirillales</taxon>
        <taxon>Oceanospirillaceae</taxon>
        <taxon>Nitrincola</taxon>
    </lineage>
</organism>
<keyword evidence="2" id="KW-0436">Ligase</keyword>
<dbReference type="PROSITE" id="PS50075">
    <property type="entry name" value="CARRIER"/>
    <property type="match status" value="1"/>
</dbReference>
<keyword evidence="3" id="KW-1133">Transmembrane helix</keyword>
<feature type="transmembrane region" description="Helical" evidence="3">
    <location>
        <begin position="741"/>
        <end position="759"/>
    </location>
</feature>
<evidence type="ECO:0000259" key="4">
    <source>
        <dbReference type="PROSITE" id="PS50075"/>
    </source>
</evidence>
<dbReference type="PROSITE" id="PS00455">
    <property type="entry name" value="AMP_BINDING"/>
    <property type="match status" value="1"/>
</dbReference>
<keyword evidence="3" id="KW-0472">Membrane</keyword>
<keyword evidence="3" id="KW-0812">Transmembrane</keyword>
<gene>
    <name evidence="5" type="ORF">F5I99_06900</name>
</gene>
<comment type="similarity">
    <text evidence="1">Belongs to the ATP-dependent AMP-binding enzyme family.</text>
</comment>
<dbReference type="InterPro" id="IPR036736">
    <property type="entry name" value="ACP-like_sf"/>
</dbReference>
<dbReference type="PANTHER" id="PTHR43201">
    <property type="entry name" value="ACYL-COA SYNTHETASE"/>
    <property type="match status" value="1"/>
</dbReference>
<dbReference type="Proteomes" id="UP000325606">
    <property type="component" value="Chromosome"/>
</dbReference>
<dbReference type="Gene3D" id="1.10.1200.10">
    <property type="entry name" value="ACP-like"/>
    <property type="match status" value="1"/>
</dbReference>
<evidence type="ECO:0000256" key="3">
    <source>
        <dbReference type="SAM" id="Phobius"/>
    </source>
</evidence>
<feature type="transmembrane region" description="Helical" evidence="3">
    <location>
        <begin position="779"/>
        <end position="797"/>
    </location>
</feature>
<reference evidence="5 6" key="1">
    <citation type="submission" date="2019-09" db="EMBL/GenBank/DDBJ databases">
        <title>Nitrincola iocasae sp. nov., a bacterium isolated from the sediment collected at a cold seep field in South China Sea.</title>
        <authorList>
            <person name="Zhang H."/>
            <person name="Wang H."/>
            <person name="Li C."/>
        </authorList>
    </citation>
    <scope>NUCLEOTIDE SEQUENCE [LARGE SCALE GENOMIC DNA]</scope>
    <source>
        <strain evidence="5 6">KXZD1103</strain>
    </source>
</reference>
<dbReference type="AlphaFoldDB" id="A0A5J6LCT9"/>
<dbReference type="EMBL" id="CP044222">
    <property type="protein sequence ID" value="QEW06246.1"/>
    <property type="molecule type" value="Genomic_DNA"/>
</dbReference>
<dbReference type="InterPro" id="IPR020845">
    <property type="entry name" value="AMP-binding_CS"/>
</dbReference>
<dbReference type="GO" id="GO:0031956">
    <property type="term" value="F:medium-chain fatty acid-CoA ligase activity"/>
    <property type="evidence" value="ECO:0007669"/>
    <property type="project" value="TreeGrafter"/>
</dbReference>
<dbReference type="InterPro" id="IPR009081">
    <property type="entry name" value="PP-bd_ACP"/>
</dbReference>
<dbReference type="PANTHER" id="PTHR43201:SF5">
    <property type="entry name" value="MEDIUM-CHAIN ACYL-COA LIGASE ACSF2, MITOCHONDRIAL"/>
    <property type="match status" value="1"/>
</dbReference>
<dbReference type="GO" id="GO:0006631">
    <property type="term" value="P:fatty acid metabolic process"/>
    <property type="evidence" value="ECO:0007669"/>
    <property type="project" value="TreeGrafter"/>
</dbReference>
<accession>A0A5J6LCT9</accession>
<evidence type="ECO:0000313" key="6">
    <source>
        <dbReference type="Proteomes" id="UP000325606"/>
    </source>
</evidence>
<dbReference type="Pfam" id="PF00501">
    <property type="entry name" value="AMP-binding"/>
    <property type="match status" value="1"/>
</dbReference>
<name>A0A5J6LCT9_9GAMM</name>
<feature type="transmembrane region" description="Helical" evidence="3">
    <location>
        <begin position="809"/>
        <end position="826"/>
    </location>
</feature>
<dbReference type="Pfam" id="PF00550">
    <property type="entry name" value="PP-binding"/>
    <property type="match status" value="1"/>
</dbReference>
<dbReference type="Gene3D" id="3.30.300.30">
    <property type="match status" value="1"/>
</dbReference>
<evidence type="ECO:0000313" key="5">
    <source>
        <dbReference type="EMBL" id="QEW06246.1"/>
    </source>
</evidence>
<feature type="domain" description="Carrier" evidence="4">
    <location>
        <begin position="434"/>
        <end position="509"/>
    </location>
</feature>
<feature type="transmembrane region" description="Helical" evidence="3">
    <location>
        <begin position="601"/>
        <end position="621"/>
    </location>
</feature>
<evidence type="ECO:0000256" key="1">
    <source>
        <dbReference type="ARBA" id="ARBA00006432"/>
    </source>
</evidence>
<feature type="transmembrane region" description="Helical" evidence="3">
    <location>
        <begin position="641"/>
        <end position="662"/>
    </location>
</feature>
<keyword evidence="6" id="KW-1185">Reference proteome</keyword>
<proteinExistence type="inferred from homology"/>
<feature type="transmembrane region" description="Helical" evidence="3">
    <location>
        <begin position="846"/>
        <end position="864"/>
    </location>
</feature>
<sequence>MMSDQQVVGVVSVNSISYVKTLFDCYQSNKVVVLLRSEDDARIDLLGVTEVISPDATKGWFSEHYDFSVDDRLAQIAFTSGTEGEPKGVLLTHQALSDVTERLNLVMEVNNQIREYVGVPANFSFGLGRFRAVSLAGGACFLPQNGFNPLEIREMLSNDEINAVSAVPSLWRVLLNHKHIFSTEAERLRWIEIGSQYMSQAEKQELRTLFPNAIIAQHYGLTEASRSTFLRIDKLSGPVLESVGCAYGKTEFKLTDSGRIAIKGPHVAKTLLIQGEYVDNLDAQGWFITSDLGEIKDGYLFYKGRADDLINCGGIKLSPDALERDFREKLGIKEGIAIASVADELMGNAVLLSVLNSLNLETRQLQEAMHQVLLGYGVNNRRALKIQWVDQFPLTSTNKVQRKILAEQYLQTEQQKSSSDPAPLGTLQQTASTIGLSAVELEILSIWKQILKTDHIDPDDNFYDIGGDSLSALSALIEMERQGVPSDISRGLLQGLTIREIAQRMTQVDGADGSRHQIRGQSVKNSLSINIVRGFMVLLVVIAHWHQGVLERLPINDPQAVTNFFGPLLAMGTPGFAIIYGVGAGYALYPLFHTDPDRLKGILKKTFSLLLSGILIMGFVFFWEKLRQGIDITLTDFANSFYSVLTYYLLVTASIYPVFYLLSRFRFEVIGALMMALLAYLLDLIVFKPMGLLQTEGIAEFVKLLFSAKYAYFQMLSGSLLGMAVGLTMFRCKQTFSDLSYLFPVGAVLLLLGIVLSIHQTGVDNWFVWPVSTNFIWRWVSYAGFIMILIALTEWSLGYYDKLKPVYRLGFQLLAVTGMLAFPIFVLHELVIPLKTILASYGSIDLFSIAVPIVLIGGICVYLYRSLYVSSFK</sequence>
<feature type="transmembrane region" description="Helical" evidence="3">
    <location>
        <begin position="565"/>
        <end position="589"/>
    </location>
</feature>
<dbReference type="Gene3D" id="3.40.50.12780">
    <property type="entry name" value="N-terminal domain of ligase-like"/>
    <property type="match status" value="1"/>
</dbReference>
<dbReference type="InterPro" id="IPR000873">
    <property type="entry name" value="AMP-dep_synth/lig_dom"/>
</dbReference>
<dbReference type="InterPro" id="IPR042099">
    <property type="entry name" value="ANL_N_sf"/>
</dbReference>
<protein>
    <submittedName>
        <fullName evidence="5">AMP-binding protein</fullName>
    </submittedName>
</protein>
<dbReference type="SUPFAM" id="SSF56801">
    <property type="entry name" value="Acetyl-CoA synthetase-like"/>
    <property type="match status" value="1"/>
</dbReference>
<dbReference type="SUPFAM" id="SSF47336">
    <property type="entry name" value="ACP-like"/>
    <property type="match status" value="1"/>
</dbReference>
<dbReference type="InterPro" id="IPR045851">
    <property type="entry name" value="AMP-bd_C_sf"/>
</dbReference>
<dbReference type="RefSeq" id="WP_151054397.1">
    <property type="nucleotide sequence ID" value="NZ_CP044222.1"/>
</dbReference>
<evidence type="ECO:0000256" key="2">
    <source>
        <dbReference type="ARBA" id="ARBA00022598"/>
    </source>
</evidence>